<dbReference type="CDD" id="cd00018">
    <property type="entry name" value="AP2"/>
    <property type="match status" value="2"/>
</dbReference>
<sequence>MDALLDAAASMSTGCDTPSDRPELSGASGGGPAASGSTDEKVPVEEDRGSRSEQSTRFRGVYKNRHDGKWRAEITSGRRKKSLGLYVSEEEAAQAYDRAALSLRQAAHLICIAGDQHKLVGRYESAEAAARAYDQAAVALHGPEAFTNFTGTASPANVPVEVHQAALNGSPSNRMPRNALGKGSSKYRGVSWHKDNMKWRATIFKGSKPVHIGYFDSQETAARAYDQESLKLRGPNSNLNFPLSSYAALQLHDARLLEQNWQFLMALRASLACTPPALAQQVAWGPLAMVSWALRGPALHQPSMMSKPCMFLSGAATPHERSFQVGSEIGIIKLALG</sequence>
<evidence type="ECO:0000256" key="1">
    <source>
        <dbReference type="ARBA" id="ARBA00004123"/>
    </source>
</evidence>
<dbReference type="SUPFAM" id="SSF54171">
    <property type="entry name" value="DNA-binding domain"/>
    <property type="match status" value="3"/>
</dbReference>
<dbReference type="PROSITE" id="PS51032">
    <property type="entry name" value="AP2_ERF"/>
    <property type="match status" value="2"/>
</dbReference>
<keyword evidence="3" id="KW-0238">DNA-binding</keyword>
<evidence type="ECO:0000256" key="3">
    <source>
        <dbReference type="ARBA" id="ARBA00023125"/>
    </source>
</evidence>
<evidence type="ECO:0000256" key="6">
    <source>
        <dbReference type="SAM" id="MobiDB-lite"/>
    </source>
</evidence>
<feature type="domain" description="AP2/ERF" evidence="7">
    <location>
        <begin position="57"/>
        <end position="150"/>
    </location>
</feature>
<keyword evidence="9" id="KW-1185">Reference proteome</keyword>
<dbReference type="InterPro" id="IPR001471">
    <property type="entry name" value="AP2/ERF_dom"/>
</dbReference>
<reference evidence="8 9" key="1">
    <citation type="journal article" date="2024" name="Nat. Commun.">
        <title>Phylogenomics reveals the evolutionary origins of lichenization in chlorophyte algae.</title>
        <authorList>
            <person name="Puginier C."/>
            <person name="Libourel C."/>
            <person name="Otte J."/>
            <person name="Skaloud P."/>
            <person name="Haon M."/>
            <person name="Grisel S."/>
            <person name="Petersen M."/>
            <person name="Berrin J.G."/>
            <person name="Delaux P.M."/>
            <person name="Dal Grande F."/>
            <person name="Keller J."/>
        </authorList>
    </citation>
    <scope>NUCLEOTIDE SEQUENCE [LARGE SCALE GENOMIC DNA]</scope>
    <source>
        <strain evidence="8 9">SAG 2523</strain>
    </source>
</reference>
<dbReference type="InterPro" id="IPR036955">
    <property type="entry name" value="AP2/ERF_dom_sf"/>
</dbReference>
<evidence type="ECO:0000256" key="4">
    <source>
        <dbReference type="ARBA" id="ARBA00023163"/>
    </source>
</evidence>
<name>A0AAW1SZU9_9CHLO</name>
<dbReference type="Gene3D" id="3.30.730.10">
    <property type="entry name" value="AP2/ERF domain"/>
    <property type="match status" value="3"/>
</dbReference>
<dbReference type="AlphaFoldDB" id="A0AAW1SZU9"/>
<dbReference type="PANTHER" id="PTHR31194">
    <property type="entry name" value="SHN SHINE , DNA BINDING / TRANSCRIPTION FACTOR"/>
    <property type="match status" value="1"/>
</dbReference>
<dbReference type="EMBL" id="JALJOV010000666">
    <property type="protein sequence ID" value="KAK9862029.1"/>
    <property type="molecule type" value="Genomic_DNA"/>
</dbReference>
<dbReference type="GO" id="GO:0003677">
    <property type="term" value="F:DNA binding"/>
    <property type="evidence" value="ECO:0007669"/>
    <property type="project" value="UniProtKB-KW"/>
</dbReference>
<comment type="caution">
    <text evidence="8">The sequence shown here is derived from an EMBL/GenBank/DDBJ whole genome shotgun (WGS) entry which is preliminary data.</text>
</comment>
<feature type="compositionally biased region" description="Basic and acidic residues" evidence="6">
    <location>
        <begin position="38"/>
        <end position="56"/>
    </location>
</feature>
<protein>
    <recommendedName>
        <fullName evidence="7">AP2/ERF domain-containing protein</fullName>
    </recommendedName>
</protein>
<evidence type="ECO:0000256" key="2">
    <source>
        <dbReference type="ARBA" id="ARBA00023015"/>
    </source>
</evidence>
<keyword evidence="4" id="KW-0804">Transcription</keyword>
<dbReference type="Proteomes" id="UP001485043">
    <property type="component" value="Unassembled WGS sequence"/>
</dbReference>
<organism evidence="8 9">
    <name type="scientific">Apatococcus fuscideae</name>
    <dbReference type="NCBI Taxonomy" id="2026836"/>
    <lineage>
        <taxon>Eukaryota</taxon>
        <taxon>Viridiplantae</taxon>
        <taxon>Chlorophyta</taxon>
        <taxon>core chlorophytes</taxon>
        <taxon>Trebouxiophyceae</taxon>
        <taxon>Chlorellales</taxon>
        <taxon>Chlorellaceae</taxon>
        <taxon>Apatococcus</taxon>
    </lineage>
</organism>
<feature type="region of interest" description="Disordered" evidence="6">
    <location>
        <begin position="1"/>
        <end position="57"/>
    </location>
</feature>
<proteinExistence type="predicted"/>
<evidence type="ECO:0000313" key="9">
    <source>
        <dbReference type="Proteomes" id="UP001485043"/>
    </source>
</evidence>
<evidence type="ECO:0000313" key="8">
    <source>
        <dbReference type="EMBL" id="KAK9862029.1"/>
    </source>
</evidence>
<dbReference type="Pfam" id="PF00847">
    <property type="entry name" value="AP2"/>
    <property type="match status" value="2"/>
</dbReference>
<comment type="subcellular location">
    <subcellularLocation>
        <location evidence="1">Nucleus</location>
    </subcellularLocation>
</comment>
<feature type="domain" description="AP2/ERF" evidence="7">
    <location>
        <begin position="186"/>
        <end position="242"/>
    </location>
</feature>
<dbReference type="InterPro" id="IPR016177">
    <property type="entry name" value="DNA-bd_dom_sf"/>
</dbReference>
<dbReference type="InterPro" id="IPR050913">
    <property type="entry name" value="AP2/ERF_ERF"/>
</dbReference>
<gene>
    <name evidence="8" type="ORF">WJX84_001569</name>
</gene>
<keyword evidence="2" id="KW-0805">Transcription regulation</keyword>
<evidence type="ECO:0000256" key="5">
    <source>
        <dbReference type="ARBA" id="ARBA00023242"/>
    </source>
</evidence>
<accession>A0AAW1SZU9</accession>
<evidence type="ECO:0000259" key="7">
    <source>
        <dbReference type="PROSITE" id="PS51032"/>
    </source>
</evidence>
<dbReference type="GO" id="GO:0003700">
    <property type="term" value="F:DNA-binding transcription factor activity"/>
    <property type="evidence" value="ECO:0007669"/>
    <property type="project" value="InterPro"/>
</dbReference>
<keyword evidence="5" id="KW-0539">Nucleus</keyword>
<dbReference type="GO" id="GO:0005634">
    <property type="term" value="C:nucleus"/>
    <property type="evidence" value="ECO:0007669"/>
    <property type="project" value="UniProtKB-SubCell"/>
</dbReference>
<dbReference type="SMART" id="SM00380">
    <property type="entry name" value="AP2"/>
    <property type="match status" value="2"/>
</dbReference>
<dbReference type="PANTHER" id="PTHR31194:SF189">
    <property type="entry name" value="AP2_ERF DOMAIN-CONTAINING PROTEIN"/>
    <property type="match status" value="1"/>
</dbReference>